<organism evidence="1 2">
    <name type="scientific">Burkholderia ubonensis</name>
    <dbReference type="NCBI Taxonomy" id="101571"/>
    <lineage>
        <taxon>Bacteria</taxon>
        <taxon>Pseudomonadati</taxon>
        <taxon>Pseudomonadota</taxon>
        <taxon>Betaproteobacteria</taxon>
        <taxon>Burkholderiales</taxon>
        <taxon>Burkholderiaceae</taxon>
        <taxon>Burkholderia</taxon>
        <taxon>Burkholderia cepacia complex</taxon>
    </lineage>
</organism>
<accession>A0A105GJ69</accession>
<gene>
    <name evidence="1" type="ORF">WL73_23030</name>
</gene>
<sequence length="140" mass="15247">MPREAPEITRTRAAGPDHQVVTVEGGKGSYRRKPCAKCPWRVDATGEFPADAFRHSAETAYDMATHTFACHEAGARKPALCAGFLLRGADHNLSVRLKMIQGDRFGDLEDGGHELHENYRSMAIANGVSPDDPVLAACRD</sequence>
<dbReference type="Proteomes" id="UP000062998">
    <property type="component" value="Unassembled WGS sequence"/>
</dbReference>
<dbReference type="Pfam" id="PF19800">
    <property type="entry name" value="DUF6283"/>
    <property type="match status" value="1"/>
</dbReference>
<dbReference type="InterPro" id="IPR046250">
    <property type="entry name" value="DUF6283"/>
</dbReference>
<proteinExistence type="predicted"/>
<protein>
    <submittedName>
        <fullName evidence="1">Uncharacterized protein</fullName>
    </submittedName>
</protein>
<dbReference type="OrthoDB" id="8905293at2"/>
<dbReference type="EMBL" id="LPIX01000092">
    <property type="protein sequence ID" value="KWD96333.1"/>
    <property type="molecule type" value="Genomic_DNA"/>
</dbReference>
<evidence type="ECO:0000313" key="1">
    <source>
        <dbReference type="EMBL" id="KWD96333.1"/>
    </source>
</evidence>
<dbReference type="RefSeq" id="WP_060116023.1">
    <property type="nucleotide sequence ID" value="NZ_LPCD01000054.1"/>
</dbReference>
<dbReference type="AlphaFoldDB" id="A0A105GJ69"/>
<evidence type="ECO:0000313" key="2">
    <source>
        <dbReference type="Proteomes" id="UP000062998"/>
    </source>
</evidence>
<comment type="caution">
    <text evidence="1">The sequence shown here is derived from an EMBL/GenBank/DDBJ whole genome shotgun (WGS) entry which is preliminary data.</text>
</comment>
<name>A0A105GJ69_9BURK</name>
<reference evidence="1 2" key="1">
    <citation type="submission" date="2015-11" db="EMBL/GenBank/DDBJ databases">
        <title>Expanding the genomic diversity of Burkholderia species for the development of highly accurate diagnostics.</title>
        <authorList>
            <person name="Sahl J."/>
            <person name="Keim P."/>
            <person name="Wagner D."/>
        </authorList>
    </citation>
    <scope>NUCLEOTIDE SEQUENCE [LARGE SCALE GENOMIC DNA]</scope>
    <source>
        <strain evidence="1 2">MSMB2167WGS</strain>
    </source>
</reference>